<dbReference type="NCBIfam" id="TIGR00678">
    <property type="entry name" value="holB"/>
    <property type="match status" value="1"/>
</dbReference>
<name>A0ABT7B7W2_9CYAN</name>
<dbReference type="EMBL" id="JAQOSO010000079">
    <property type="protein sequence ID" value="MDJ1175262.1"/>
    <property type="molecule type" value="Genomic_DNA"/>
</dbReference>
<comment type="caution">
    <text evidence="1">The sequence shown here is derived from an EMBL/GenBank/DDBJ whole genome shotgun (WGS) entry which is preliminary data.</text>
</comment>
<dbReference type="RefSeq" id="WP_283767566.1">
    <property type="nucleotide sequence ID" value="NZ_JAQOSO010000079.1"/>
</dbReference>
<keyword evidence="1" id="KW-0808">Transferase</keyword>
<gene>
    <name evidence="1" type="primary">holB</name>
    <name evidence="1" type="ORF">PMG25_14290</name>
</gene>
<dbReference type="InterPro" id="IPR027417">
    <property type="entry name" value="P-loop_NTPase"/>
</dbReference>
<accession>A0ABT7B7W2</accession>
<dbReference type="GO" id="GO:0003887">
    <property type="term" value="F:DNA-directed DNA polymerase activity"/>
    <property type="evidence" value="ECO:0007669"/>
    <property type="project" value="UniProtKB-EC"/>
</dbReference>
<dbReference type="SUPFAM" id="SSF52540">
    <property type="entry name" value="P-loop containing nucleoside triphosphate hydrolases"/>
    <property type="match status" value="1"/>
</dbReference>
<dbReference type="Gene3D" id="3.40.50.300">
    <property type="entry name" value="P-loop containing nucleotide triphosphate hydrolases"/>
    <property type="match status" value="1"/>
</dbReference>
<evidence type="ECO:0000313" key="1">
    <source>
        <dbReference type="EMBL" id="MDJ1175262.1"/>
    </source>
</evidence>
<reference evidence="1 2" key="1">
    <citation type="submission" date="2023-01" db="EMBL/GenBank/DDBJ databases">
        <title>Novel diversity within Roseofilum (Cyanobacteria; Desertifilaceae) from marine benthic mats with descriptions of four novel species.</title>
        <authorList>
            <person name="Wang Y."/>
            <person name="Berthold D.E."/>
            <person name="Hu J."/>
            <person name="Lefler F.W."/>
            <person name="Laughinghouse H.D. IV."/>
        </authorList>
    </citation>
    <scope>NUCLEOTIDE SEQUENCE [LARGE SCALE GENOMIC DNA]</scope>
    <source>
        <strain evidence="1 2">BLCC-M114</strain>
    </source>
</reference>
<dbReference type="PANTHER" id="PTHR11669">
    <property type="entry name" value="REPLICATION FACTOR C / DNA POLYMERASE III GAMMA-TAU SUBUNIT"/>
    <property type="match status" value="1"/>
</dbReference>
<dbReference type="PANTHER" id="PTHR11669:SF8">
    <property type="entry name" value="DNA POLYMERASE III SUBUNIT DELTA"/>
    <property type="match status" value="1"/>
</dbReference>
<keyword evidence="1" id="KW-0548">Nucleotidyltransferase</keyword>
<dbReference type="Pfam" id="PF13177">
    <property type="entry name" value="DNA_pol3_delta2"/>
    <property type="match status" value="1"/>
</dbReference>
<dbReference type="EC" id="2.7.7.7" evidence="1"/>
<organism evidence="1 2">
    <name type="scientific">Roseofilum capinflatum BLCC-M114</name>
    <dbReference type="NCBI Taxonomy" id="3022440"/>
    <lineage>
        <taxon>Bacteria</taxon>
        <taxon>Bacillati</taxon>
        <taxon>Cyanobacteriota</taxon>
        <taxon>Cyanophyceae</taxon>
        <taxon>Desertifilales</taxon>
        <taxon>Desertifilaceae</taxon>
        <taxon>Roseofilum</taxon>
        <taxon>Roseofilum capinflatum</taxon>
    </lineage>
</organism>
<keyword evidence="2" id="KW-1185">Reference proteome</keyword>
<dbReference type="InterPro" id="IPR004622">
    <property type="entry name" value="DNA_pol_HolB"/>
</dbReference>
<sequence>MNWGDTMTMGFEGVMGQPQAVKLLSQAIAKNRIAPAYLFVGPEGIGKRLTAGYFAEYLASTEAPAEQRGRLRKRMEQGNHPDLLWVEPTYQHQGQLLSVSQAKAEGVKRKAPPRIRIEQVREISQFLSRPPLESPRSVVVIDQADLMAEGAANGLLKTLEEPGQATLIVIASSEAALLSTIVSRCRRIPFYRLSPEDLAQVLKWRGYGEIVDRPTVMALAQGSPGEAIAAFEQLQACPAEMLQSLQNLPPTPRELLTLAKTIPQTLDTPTQLWLIGYLQQFYWQNYQSSQKLQPLEKARRALLSYVQPRLVWEVTLLAIGSQK</sequence>
<protein>
    <submittedName>
        <fullName evidence="1">DNA polymerase III subunit delta</fullName>
        <ecNumber evidence="1">2.7.7.7</ecNumber>
    </submittedName>
</protein>
<dbReference type="InterPro" id="IPR050238">
    <property type="entry name" value="DNA_Rep/Repair_Clamp_Loader"/>
</dbReference>
<proteinExistence type="predicted"/>
<evidence type="ECO:0000313" key="2">
    <source>
        <dbReference type="Proteomes" id="UP001235849"/>
    </source>
</evidence>
<dbReference type="NCBIfam" id="NF005638">
    <property type="entry name" value="PRK07399.1"/>
    <property type="match status" value="1"/>
</dbReference>
<dbReference type="Proteomes" id="UP001235849">
    <property type="component" value="Unassembled WGS sequence"/>
</dbReference>